<dbReference type="PATRIC" id="fig|862908.3.peg.562"/>
<dbReference type="Proteomes" id="UP000008963">
    <property type="component" value="Chromosome"/>
</dbReference>
<dbReference type="Pfam" id="PF11306">
    <property type="entry name" value="DUF3108"/>
    <property type="match status" value="1"/>
</dbReference>
<feature type="compositionally biased region" description="Basic residues" evidence="1">
    <location>
        <begin position="90"/>
        <end position="99"/>
    </location>
</feature>
<dbReference type="EMBL" id="FQ312005">
    <property type="protein sequence ID" value="CBW25494.1"/>
    <property type="molecule type" value="Genomic_DNA"/>
</dbReference>
<reference evidence="3" key="1">
    <citation type="journal article" date="2013" name="ISME J.">
        <title>A small predatory core genome in the divergent marine Bacteriovorax marinus SJ and the terrestrial Bdellovibrio bacteriovorus.</title>
        <authorList>
            <person name="Crossman L.C."/>
            <person name="Chen H."/>
            <person name="Cerdeno-Tarraga A.M."/>
            <person name="Brooks K."/>
            <person name="Quail M.A."/>
            <person name="Pineiro S.A."/>
            <person name="Hobley L."/>
            <person name="Sockett R.E."/>
            <person name="Bentley S.D."/>
            <person name="Parkhill J."/>
            <person name="Williams H.N."/>
            <person name="Stine O.C."/>
        </authorList>
    </citation>
    <scope>NUCLEOTIDE SEQUENCE [LARGE SCALE GENOMIC DNA]</scope>
    <source>
        <strain evidence="3">ATCC BAA-682 / DSM 15412 / SJ</strain>
    </source>
</reference>
<keyword evidence="3" id="KW-1185">Reference proteome</keyword>
<evidence type="ECO:0000256" key="1">
    <source>
        <dbReference type="SAM" id="MobiDB-lite"/>
    </source>
</evidence>
<dbReference type="HOGENOM" id="CLU_703513_0_0_7"/>
<sequence>MNQKYIITLIFLLAISSCTSTKDRKFRDQVSTELVEAFDLQDNRFEKFKVHDVEDDDEEVEEIKKSTTGTTTLKEISKKEVKKKVVKAPSKVTKKKEAPKKKSESSKKKNITEKEDKLEQVLPEDAEDYPKRFREYNKKYKYVWDNVKPIFYPNEKFVLRASYLGITVGHAKLETLPVVNVAGRKAFHFKGSLKSASFYNYIYEVEDWIESYVDARTFLPVKYTLVQRESGQDVDDLQLFDQETLKTYFWYKRLKKGKTKKIEKNEYTPKYFQDSFSALYFVRGLDLKVGNKYEFPIITRTKIWLMKMEVEKIDEVKIMGKWTKAYKIKAETRFPGVLSKKGDINFWFSTDKYRKILKFQANVKIGAIEGELVEYSQGDKRVTMSDIFPGEY</sequence>
<dbReference type="InterPro" id="IPR021457">
    <property type="entry name" value="DUF3108"/>
</dbReference>
<accession>E1X523</accession>
<dbReference type="OrthoDB" id="5295446at2"/>
<proteinExistence type="predicted"/>
<feature type="region of interest" description="Disordered" evidence="1">
    <location>
        <begin position="90"/>
        <end position="117"/>
    </location>
</feature>
<evidence type="ECO:0000313" key="3">
    <source>
        <dbReference type="Proteomes" id="UP000008963"/>
    </source>
</evidence>
<dbReference type="KEGG" id="bmx:BMS_0585"/>
<dbReference type="RefSeq" id="WP_014243281.1">
    <property type="nucleotide sequence ID" value="NC_016620.1"/>
</dbReference>
<dbReference type="PROSITE" id="PS51257">
    <property type="entry name" value="PROKAR_LIPOPROTEIN"/>
    <property type="match status" value="1"/>
</dbReference>
<dbReference type="eggNOG" id="COG3170">
    <property type="taxonomic scope" value="Bacteria"/>
</dbReference>
<dbReference type="AlphaFoldDB" id="E1X523"/>
<organism evidence="2 3">
    <name type="scientific">Halobacteriovorax marinus (strain ATCC BAA-682 / DSM 15412 / SJ)</name>
    <name type="common">Bacteriovorax marinus</name>
    <dbReference type="NCBI Taxonomy" id="862908"/>
    <lineage>
        <taxon>Bacteria</taxon>
        <taxon>Pseudomonadati</taxon>
        <taxon>Bdellovibrionota</taxon>
        <taxon>Bacteriovoracia</taxon>
        <taxon>Bacteriovoracales</taxon>
        <taxon>Halobacteriovoraceae</taxon>
        <taxon>Halobacteriovorax</taxon>
    </lineage>
</organism>
<evidence type="ECO:0000313" key="2">
    <source>
        <dbReference type="EMBL" id="CBW25494.1"/>
    </source>
</evidence>
<protein>
    <submittedName>
        <fullName evidence="2">Exported protein</fullName>
    </submittedName>
</protein>
<gene>
    <name evidence="2" type="ordered locus">BMS_0585</name>
</gene>
<feature type="compositionally biased region" description="Basic and acidic residues" evidence="1">
    <location>
        <begin position="100"/>
        <end position="117"/>
    </location>
</feature>
<name>E1X523_HALMS</name>
<dbReference type="STRING" id="862908.BMS_0585"/>